<dbReference type="AlphaFoldDB" id="A0A5N4DLY4"/>
<keyword evidence="3" id="KW-1185">Reference proteome</keyword>
<name>A0A5N4DLY4_CAMDR</name>
<protein>
    <submittedName>
        <fullName evidence="2">Uncharacterized protein</fullName>
    </submittedName>
</protein>
<proteinExistence type="predicted"/>
<feature type="region of interest" description="Disordered" evidence="1">
    <location>
        <begin position="133"/>
        <end position="196"/>
    </location>
</feature>
<comment type="caution">
    <text evidence="2">The sequence shown here is derived from an EMBL/GenBank/DDBJ whole genome shotgun (WGS) entry which is preliminary data.</text>
</comment>
<evidence type="ECO:0000313" key="2">
    <source>
        <dbReference type="EMBL" id="KAB1272131.1"/>
    </source>
</evidence>
<feature type="region of interest" description="Disordered" evidence="1">
    <location>
        <begin position="31"/>
        <end position="75"/>
    </location>
</feature>
<accession>A0A5N4DLY4</accession>
<evidence type="ECO:0000256" key="1">
    <source>
        <dbReference type="SAM" id="MobiDB-lite"/>
    </source>
</evidence>
<sequence>MDFVIQSLLAGERQDHQKMKGSRRKIRVGLDKRMRPPPPRQRQWIPAVGPTHGGWERQKDEGKRKGSLMMGNPEQGAGLRAQELGCKDTAGLGPQNCGATCSPHPTPRPHATEGHADKAWTMLGGAVREADGAVGTQSSVQGGGCGREGPPWGRNRLGGGNAVQEAQVTDGRGGRGAGWGRKRTVPRVDEQGGAEPSGRCVRVARPLCLWLERPTAQHLSTRLCQGQEEGCPPRLSLLGGDQGRWFLGMGEKMGQIFRRARSESSGKRWTEGLGELCALGTKDLWVYGLSSEGHTSVFSQVGPGIETLLTVSSWFLQPPSPQGGVGGRDGKKHTRRGNWPAENRDWLTNPNDHVSGVDLPAQCKKLVPQPAGVHLCLTRTETPGCRCLASSCPGLRREGAILSPCQLHRCKVKEGRAGAVGKEGVVFPSRLGEMNEMGPHPEH</sequence>
<feature type="compositionally biased region" description="Basic and acidic residues" evidence="1">
    <location>
        <begin position="54"/>
        <end position="64"/>
    </location>
</feature>
<gene>
    <name evidence="2" type="ORF">Cadr_000015307</name>
</gene>
<reference evidence="2 3" key="1">
    <citation type="journal article" date="2019" name="Mol. Ecol. Resour.">
        <title>Improving Illumina assemblies with Hi-C and long reads: an example with the North African dromedary.</title>
        <authorList>
            <person name="Elbers J.P."/>
            <person name="Rogers M.F."/>
            <person name="Perelman P.L."/>
            <person name="Proskuryakova A.A."/>
            <person name="Serdyukova N.A."/>
            <person name="Johnson W.E."/>
            <person name="Horin P."/>
            <person name="Corander J."/>
            <person name="Murphy D."/>
            <person name="Burger P.A."/>
        </authorList>
    </citation>
    <scope>NUCLEOTIDE SEQUENCE [LARGE SCALE GENOMIC DNA]</scope>
    <source>
        <strain evidence="2">Drom800</strain>
        <tissue evidence="2">Blood</tissue>
    </source>
</reference>
<organism evidence="2 3">
    <name type="scientific">Camelus dromedarius</name>
    <name type="common">Dromedary</name>
    <name type="synonym">Arabian camel</name>
    <dbReference type="NCBI Taxonomy" id="9838"/>
    <lineage>
        <taxon>Eukaryota</taxon>
        <taxon>Metazoa</taxon>
        <taxon>Chordata</taxon>
        <taxon>Craniata</taxon>
        <taxon>Vertebrata</taxon>
        <taxon>Euteleostomi</taxon>
        <taxon>Mammalia</taxon>
        <taxon>Eutheria</taxon>
        <taxon>Laurasiatheria</taxon>
        <taxon>Artiodactyla</taxon>
        <taxon>Tylopoda</taxon>
        <taxon>Camelidae</taxon>
        <taxon>Camelus</taxon>
    </lineage>
</organism>
<evidence type="ECO:0000313" key="3">
    <source>
        <dbReference type="Proteomes" id="UP000299084"/>
    </source>
</evidence>
<feature type="region of interest" description="Disordered" evidence="1">
    <location>
        <begin position="320"/>
        <end position="351"/>
    </location>
</feature>
<dbReference type="Proteomes" id="UP000299084">
    <property type="component" value="Unassembled WGS sequence"/>
</dbReference>
<dbReference type="EMBL" id="JWIN03000010">
    <property type="protein sequence ID" value="KAB1272131.1"/>
    <property type="molecule type" value="Genomic_DNA"/>
</dbReference>